<reference evidence="3 4" key="1">
    <citation type="submission" date="2017-03" db="EMBL/GenBank/DDBJ databases">
        <title>Complete genome sequence of Candidatus 'Thiodictyon syntrophicum' sp. nov. strain Cad16T, a photolithoautotroph purple sulfur bacterium isolated from an alpine meromictic lake.</title>
        <authorList>
            <person name="Luedin S.M."/>
            <person name="Pothier J.F."/>
            <person name="Danza F."/>
            <person name="Storelli N."/>
            <person name="Wittwer M."/>
            <person name="Tonolla M."/>
        </authorList>
    </citation>
    <scope>NUCLEOTIDE SEQUENCE [LARGE SCALE GENOMIC DNA]</scope>
    <source>
        <strain evidence="3 4">Cad16T</strain>
    </source>
</reference>
<dbReference type="KEGG" id="tsy:THSYN_13300"/>
<accession>A0A2K8U9W1</accession>
<dbReference type="SUPFAM" id="SSF53146">
    <property type="entry name" value="Nitrogenase accessory factor-like"/>
    <property type="match status" value="1"/>
</dbReference>
<dbReference type="AlphaFoldDB" id="A0A2K8U9W1"/>
<dbReference type="EMBL" id="CP020370">
    <property type="protein sequence ID" value="AUB81841.1"/>
    <property type="molecule type" value="Genomic_DNA"/>
</dbReference>
<dbReference type="InterPro" id="IPR003731">
    <property type="entry name" value="Di-Nase_FeMo-co_biosynth"/>
</dbReference>
<organism evidence="3 4">
    <name type="scientific">Candidatus Thiodictyon syntrophicum</name>
    <dbReference type="NCBI Taxonomy" id="1166950"/>
    <lineage>
        <taxon>Bacteria</taxon>
        <taxon>Pseudomonadati</taxon>
        <taxon>Pseudomonadota</taxon>
        <taxon>Gammaproteobacteria</taxon>
        <taxon>Chromatiales</taxon>
        <taxon>Chromatiaceae</taxon>
        <taxon>Thiodictyon</taxon>
    </lineage>
</organism>
<keyword evidence="1" id="KW-0535">Nitrogen fixation</keyword>
<dbReference type="OrthoDB" id="9797941at2"/>
<keyword evidence="4" id="KW-1185">Reference proteome</keyword>
<feature type="domain" description="Dinitrogenase iron-molybdenum cofactor biosynthesis" evidence="2">
    <location>
        <begin position="12"/>
        <end position="100"/>
    </location>
</feature>
<dbReference type="Pfam" id="PF02579">
    <property type="entry name" value="Nitro_FeMo-Co"/>
    <property type="match status" value="1"/>
</dbReference>
<protein>
    <submittedName>
        <fullName evidence="3">Nitrogen fixation protein</fullName>
    </submittedName>
</protein>
<dbReference type="RefSeq" id="WP_100919595.1">
    <property type="nucleotide sequence ID" value="NZ_CP020370.1"/>
</dbReference>
<proteinExistence type="predicted"/>
<sequence length="131" mass="14232">MRIAVTSQNFKTITGHAGKARRFLVYETDASGTPPQEIDRLDLPRELSIHAYHGEDHPLFGLGLQALVTQGAGQGFIERLARHGILVHATSEADPLVAVVQVATGQPLAAALPHDHDHQAEHQVLVQIRES</sequence>
<evidence type="ECO:0000259" key="2">
    <source>
        <dbReference type="Pfam" id="PF02579"/>
    </source>
</evidence>
<name>A0A2K8U9W1_9GAMM</name>
<dbReference type="Proteomes" id="UP000232638">
    <property type="component" value="Chromosome"/>
</dbReference>
<evidence type="ECO:0000313" key="3">
    <source>
        <dbReference type="EMBL" id="AUB81841.1"/>
    </source>
</evidence>
<dbReference type="Gene3D" id="3.30.420.130">
    <property type="entry name" value="Dinitrogenase iron-molybdenum cofactor biosynthesis domain"/>
    <property type="match status" value="1"/>
</dbReference>
<evidence type="ECO:0000313" key="4">
    <source>
        <dbReference type="Proteomes" id="UP000232638"/>
    </source>
</evidence>
<evidence type="ECO:0000256" key="1">
    <source>
        <dbReference type="ARBA" id="ARBA00023231"/>
    </source>
</evidence>
<gene>
    <name evidence="3" type="ORF">THSYN_13300</name>
</gene>
<dbReference type="InterPro" id="IPR036105">
    <property type="entry name" value="DiNase_FeMo-co_biosyn_sf"/>
</dbReference>